<sequence length="137" mass="15106">MERGNTVESFIRKAQSSDSYVAEKLKIEFSLALESRRREVGLSYADLARLIGSSPAYITKIFRGDTNMTIETMVKLARATGGSLDLKIVDVPLKTVVRKAKVSSRSIARAPAKKKSPITVVHKRAAPYSPSRLRRAA</sequence>
<dbReference type="InterPro" id="IPR001387">
    <property type="entry name" value="Cro/C1-type_HTH"/>
</dbReference>
<dbReference type="Gene3D" id="1.10.260.40">
    <property type="entry name" value="lambda repressor-like DNA-binding domains"/>
    <property type="match status" value="1"/>
</dbReference>
<dbReference type="Proteomes" id="UP000739565">
    <property type="component" value="Unassembled WGS sequence"/>
</dbReference>
<evidence type="ECO:0000256" key="1">
    <source>
        <dbReference type="SAM" id="MobiDB-lite"/>
    </source>
</evidence>
<evidence type="ECO:0000313" key="3">
    <source>
        <dbReference type="EMBL" id="MBZ1351062.1"/>
    </source>
</evidence>
<reference evidence="3" key="1">
    <citation type="submission" date="2021-07" db="EMBL/GenBank/DDBJ databases">
        <title>New genus and species of the family Alcaligenaceae.</title>
        <authorList>
            <person name="Hahn M.W."/>
        </authorList>
    </citation>
    <scope>NUCLEOTIDE SEQUENCE</scope>
    <source>
        <strain evidence="3">LF4-65</strain>
    </source>
</reference>
<dbReference type="Pfam" id="PF01381">
    <property type="entry name" value="HTH_3"/>
    <property type="match status" value="1"/>
</dbReference>
<dbReference type="AlphaFoldDB" id="A0A953N8Y0"/>
<dbReference type="EMBL" id="JAHXRI010000007">
    <property type="protein sequence ID" value="MBZ1351062.1"/>
    <property type="molecule type" value="Genomic_DNA"/>
</dbReference>
<feature type="compositionally biased region" description="Basic residues" evidence="1">
    <location>
        <begin position="111"/>
        <end position="125"/>
    </location>
</feature>
<name>A0A953N8Y0_9BURK</name>
<feature type="domain" description="HTH cro/C1-type" evidence="2">
    <location>
        <begin position="33"/>
        <end position="87"/>
    </location>
</feature>
<dbReference type="SMART" id="SM00530">
    <property type="entry name" value="HTH_XRE"/>
    <property type="match status" value="1"/>
</dbReference>
<protein>
    <submittedName>
        <fullName evidence="3">Helix-turn-helix domain-containing protein</fullName>
    </submittedName>
</protein>
<gene>
    <name evidence="3" type="ORF">KZZ10_10430</name>
</gene>
<comment type="caution">
    <text evidence="3">The sequence shown here is derived from an EMBL/GenBank/DDBJ whole genome shotgun (WGS) entry which is preliminary data.</text>
</comment>
<dbReference type="SUPFAM" id="SSF47413">
    <property type="entry name" value="lambda repressor-like DNA-binding domains"/>
    <property type="match status" value="1"/>
</dbReference>
<dbReference type="CDD" id="cd00093">
    <property type="entry name" value="HTH_XRE"/>
    <property type="match status" value="1"/>
</dbReference>
<keyword evidence="4" id="KW-1185">Reference proteome</keyword>
<dbReference type="GO" id="GO:0003677">
    <property type="term" value="F:DNA binding"/>
    <property type="evidence" value="ECO:0007669"/>
    <property type="project" value="InterPro"/>
</dbReference>
<proteinExistence type="predicted"/>
<evidence type="ECO:0000313" key="4">
    <source>
        <dbReference type="Proteomes" id="UP000739565"/>
    </source>
</evidence>
<feature type="region of interest" description="Disordered" evidence="1">
    <location>
        <begin position="107"/>
        <end position="137"/>
    </location>
</feature>
<organism evidence="3 4">
    <name type="scientific">Zwartia hollandica</name>
    <dbReference type="NCBI Taxonomy" id="324606"/>
    <lineage>
        <taxon>Bacteria</taxon>
        <taxon>Pseudomonadati</taxon>
        <taxon>Pseudomonadota</taxon>
        <taxon>Betaproteobacteria</taxon>
        <taxon>Burkholderiales</taxon>
        <taxon>Alcaligenaceae</taxon>
        <taxon>Zwartia</taxon>
    </lineage>
</organism>
<dbReference type="InterPro" id="IPR010982">
    <property type="entry name" value="Lambda_DNA-bd_dom_sf"/>
</dbReference>
<evidence type="ECO:0000259" key="2">
    <source>
        <dbReference type="PROSITE" id="PS50943"/>
    </source>
</evidence>
<dbReference type="PROSITE" id="PS50943">
    <property type="entry name" value="HTH_CROC1"/>
    <property type="match status" value="1"/>
</dbReference>
<accession>A0A953N8Y0</accession>
<dbReference type="RefSeq" id="WP_259661463.1">
    <property type="nucleotide sequence ID" value="NZ_JAHXRI010000007.1"/>
</dbReference>